<dbReference type="InterPro" id="IPR016024">
    <property type="entry name" value="ARM-type_fold"/>
</dbReference>
<sequence>MVNETKFWDEIRKDLPRYKKRKPRVVPAFTIQALQENTVVKKPPRYELYKPQPPKPSTFRKFYEWGVFPVALEKDKYGTKLSWKVNIEDLDFHHYLPLFFDGLTETEQPIKFIVEQGISDMLEHGGPKILPVVPQLIIPIKSDFSFYSNKRFCKLYKIMFIRFYKFLFIVEALNTKMPEIMCTTLRALQNLVRSTDCVGEALVPYFRQILPVLNLLKDRNVNLGEGIDYSQQKGENVADIIQETLELLEIYGGEDAFINIKYMIPTYESCMMN</sequence>
<dbReference type="GeneID" id="100741813"/>
<dbReference type="GO" id="GO:0030544">
    <property type="term" value="F:Hsp70 protein binding"/>
    <property type="evidence" value="ECO:0007669"/>
    <property type="project" value="TreeGrafter"/>
</dbReference>
<dbReference type="SUPFAM" id="SSF48371">
    <property type="entry name" value="ARM repeat"/>
    <property type="match status" value="1"/>
</dbReference>
<dbReference type="GO" id="GO:0051879">
    <property type="term" value="F:Hsp90 protein binding"/>
    <property type="evidence" value="ECO:0007669"/>
    <property type="project" value="TreeGrafter"/>
</dbReference>
<dbReference type="InterPro" id="IPR019399">
    <property type="entry name" value="Parkin_co-regulated_protein"/>
</dbReference>
<proteinExistence type="predicted"/>
<keyword evidence="1" id="KW-1185">Reference proteome</keyword>
<dbReference type="PANTHER" id="PTHR21207">
    <property type="entry name" value="PARKIN COREGULATED GENE PROTEIN PARK2 COREGULATED"/>
    <property type="match status" value="1"/>
</dbReference>
<dbReference type="PANTHER" id="PTHR21207:SF2">
    <property type="entry name" value="PARKIN COREGULATED GENE PROTEIN"/>
    <property type="match status" value="1"/>
</dbReference>
<dbReference type="RefSeq" id="XP_012236353.1">
    <property type="nucleotide sequence ID" value="XM_012380930.3"/>
</dbReference>
<reference evidence="2" key="1">
    <citation type="submission" date="2025-08" db="UniProtKB">
        <authorList>
            <consortium name="RefSeq"/>
        </authorList>
    </citation>
    <scope>IDENTIFICATION</scope>
</reference>
<dbReference type="KEGG" id="bim:100741813"/>
<dbReference type="OrthoDB" id="5954824at2759"/>
<dbReference type="Proteomes" id="UP000515180">
    <property type="component" value="Unplaced"/>
</dbReference>
<dbReference type="Pfam" id="PF10274">
    <property type="entry name" value="ParcG"/>
    <property type="match status" value="2"/>
</dbReference>
<gene>
    <name evidence="2" type="primary">LOC100741813</name>
</gene>
<evidence type="ECO:0000313" key="2">
    <source>
        <dbReference type="RefSeq" id="XP_012236353.1"/>
    </source>
</evidence>
<dbReference type="AlphaFoldDB" id="A0A6P3UL54"/>
<name>A0A6P3UL54_BOMIM</name>
<protein>
    <submittedName>
        <fullName evidence="2">Parkin coregulated gene protein homolog isoform X1</fullName>
    </submittedName>
</protein>
<organism evidence="1 2">
    <name type="scientific">Bombus impatiens</name>
    <name type="common">Bumblebee</name>
    <dbReference type="NCBI Taxonomy" id="132113"/>
    <lineage>
        <taxon>Eukaryota</taxon>
        <taxon>Metazoa</taxon>
        <taxon>Ecdysozoa</taxon>
        <taxon>Arthropoda</taxon>
        <taxon>Hexapoda</taxon>
        <taxon>Insecta</taxon>
        <taxon>Pterygota</taxon>
        <taxon>Neoptera</taxon>
        <taxon>Endopterygota</taxon>
        <taxon>Hymenoptera</taxon>
        <taxon>Apocrita</taxon>
        <taxon>Aculeata</taxon>
        <taxon>Apoidea</taxon>
        <taxon>Anthophila</taxon>
        <taxon>Apidae</taxon>
        <taxon>Bombus</taxon>
        <taxon>Pyrobombus</taxon>
    </lineage>
</organism>
<accession>A0A6P3UL54</accession>
<evidence type="ECO:0000313" key="1">
    <source>
        <dbReference type="Proteomes" id="UP000515180"/>
    </source>
</evidence>